<feature type="domain" description="Duffy-binding-like" evidence="3">
    <location>
        <begin position="661"/>
        <end position="823"/>
    </location>
</feature>
<dbReference type="Gene3D" id="1.20.58.1930">
    <property type="match status" value="1"/>
</dbReference>
<dbReference type="SUPFAM" id="SSF140924">
    <property type="entry name" value="Duffy binding domain-like"/>
    <property type="match status" value="4"/>
</dbReference>
<dbReference type="Gene3D" id="1.10.1900.40">
    <property type="entry name" value="Acidic terminal segments, variant surface antigen of PfEMP1"/>
    <property type="match status" value="2"/>
</dbReference>
<dbReference type="Pfam" id="PF03011">
    <property type="entry name" value="PFEMP"/>
    <property type="match status" value="2"/>
</dbReference>
<feature type="region of interest" description="Disordered" evidence="2">
    <location>
        <begin position="1607"/>
        <end position="1717"/>
    </location>
</feature>
<feature type="compositionally biased region" description="Low complexity" evidence="2">
    <location>
        <begin position="2039"/>
        <end position="2052"/>
    </location>
</feature>
<feature type="region of interest" description="Disordered" evidence="2">
    <location>
        <begin position="2039"/>
        <end position="2060"/>
    </location>
</feature>
<feature type="coiled-coil region" evidence="1">
    <location>
        <begin position="215"/>
        <end position="242"/>
    </location>
</feature>
<evidence type="ECO:0000313" key="9">
    <source>
        <dbReference type="EMBL" id="KNG73994.1"/>
    </source>
</evidence>
<feature type="compositionally biased region" description="Basic and acidic residues" evidence="2">
    <location>
        <begin position="871"/>
        <end position="887"/>
    </location>
</feature>
<feature type="domain" description="Duffy-binding-like" evidence="8">
    <location>
        <begin position="1215"/>
        <end position="1357"/>
    </location>
</feature>
<feature type="domain" description="Duffy-antigen binding" evidence="4">
    <location>
        <begin position="123"/>
        <end position="326"/>
    </location>
</feature>
<evidence type="ECO:0000256" key="2">
    <source>
        <dbReference type="SAM" id="MobiDB-lite"/>
    </source>
</evidence>
<dbReference type="Pfam" id="PF15445">
    <property type="entry name" value="ATS"/>
    <property type="match status" value="1"/>
</dbReference>
<reference evidence="10" key="2">
    <citation type="submission" date="2015-07" db="EMBL/GenBank/DDBJ databases">
        <title>The genome sequence of Plasmodium falciparum IGH-CR14.</title>
        <authorList>
            <consortium name="The Broad Institute Genome Sequencing Platform"/>
            <person name="Volkman S.K."/>
            <person name="Neafsey D.E."/>
            <person name="Dash A.P."/>
            <person name="Chitnis C.E."/>
            <person name="Hartl D.L."/>
            <person name="Young S.K."/>
            <person name="Kodira C.D."/>
            <person name="Zeng Q."/>
            <person name="Koehrsen M."/>
            <person name="Godfrey P."/>
            <person name="Alvarado L."/>
            <person name="Berlin A."/>
            <person name="Borenstein D."/>
            <person name="Chen Z."/>
            <person name="Engels R."/>
            <person name="Freedman E."/>
            <person name="Gellesch M."/>
            <person name="Goldberg J."/>
            <person name="Griggs A."/>
            <person name="Gujja S."/>
            <person name="Heiman D."/>
            <person name="Hepburn T."/>
            <person name="Howarth C."/>
            <person name="Jen D."/>
            <person name="Larson L."/>
            <person name="Lewis B."/>
            <person name="Mehta T."/>
            <person name="Park D."/>
            <person name="Pearson M."/>
            <person name="Roberts A."/>
            <person name="Saif S."/>
            <person name="Shea T."/>
            <person name="Shenoy N."/>
            <person name="Sisk P."/>
            <person name="Stolte C."/>
            <person name="Sykes S."/>
            <person name="Walk T."/>
            <person name="White J."/>
            <person name="Yandava C."/>
            <person name="Wirth D.F."/>
            <person name="Nusbaum C."/>
            <person name="Birren B."/>
        </authorList>
    </citation>
    <scope>NUCLEOTIDE SEQUENCE [LARGE SCALE GENOMIC DNA]</scope>
    <source>
        <strain evidence="10">IGH-CR14</strain>
    </source>
</reference>
<feature type="compositionally biased region" description="Acidic residues" evidence="2">
    <location>
        <begin position="1660"/>
        <end position="1670"/>
    </location>
</feature>
<evidence type="ECO:0000259" key="8">
    <source>
        <dbReference type="Pfam" id="PF22672"/>
    </source>
</evidence>
<dbReference type="GO" id="GO:0016020">
    <property type="term" value="C:membrane"/>
    <property type="evidence" value="ECO:0007669"/>
    <property type="project" value="InterPro"/>
</dbReference>
<accession>A0A0L1I311</accession>
<feature type="domain" description="Cysteine-rich interdomain region 1 gamma" evidence="7">
    <location>
        <begin position="1399"/>
        <end position="1450"/>
    </location>
</feature>
<evidence type="ECO:0000259" key="4">
    <source>
        <dbReference type="Pfam" id="PF05424"/>
    </source>
</evidence>
<dbReference type="InterPro" id="IPR054595">
    <property type="entry name" value="DBL_C"/>
</dbReference>
<dbReference type="Pfam" id="PF15447">
    <property type="entry name" value="NTS"/>
    <property type="match status" value="1"/>
</dbReference>
<feature type="compositionally biased region" description="Acidic residues" evidence="2">
    <location>
        <begin position="1625"/>
        <end position="1636"/>
    </location>
</feature>
<feature type="domain" description="Plasmodium falciparum erythrocyte membrane protein 1 acidic terminal segment" evidence="5">
    <location>
        <begin position="1725"/>
        <end position="2175"/>
    </location>
</feature>
<dbReference type="InterPro" id="IPR004258">
    <property type="entry name" value="DBL"/>
</dbReference>
<evidence type="ECO:0000259" key="6">
    <source>
        <dbReference type="Pfam" id="PF15447"/>
    </source>
</evidence>
<feature type="compositionally biased region" description="Basic and acidic residues" evidence="2">
    <location>
        <begin position="91"/>
        <end position="108"/>
    </location>
</feature>
<dbReference type="Pfam" id="PF05424">
    <property type="entry name" value="Duffy_binding"/>
    <property type="match status" value="2"/>
</dbReference>
<evidence type="ECO:0000259" key="5">
    <source>
        <dbReference type="Pfam" id="PF15445"/>
    </source>
</evidence>
<feature type="compositionally biased region" description="Basic and acidic residues" evidence="2">
    <location>
        <begin position="1673"/>
        <end position="1683"/>
    </location>
</feature>
<dbReference type="GO" id="GO:0046789">
    <property type="term" value="F:host cell surface receptor binding"/>
    <property type="evidence" value="ECO:0007669"/>
    <property type="project" value="InterPro"/>
</dbReference>
<organism evidence="9 10">
    <name type="scientific">Plasmodium falciparum IGH-CR14</name>
    <dbReference type="NCBI Taxonomy" id="580059"/>
    <lineage>
        <taxon>Eukaryota</taxon>
        <taxon>Sar</taxon>
        <taxon>Alveolata</taxon>
        <taxon>Apicomplexa</taxon>
        <taxon>Aconoidasida</taxon>
        <taxon>Haemosporida</taxon>
        <taxon>Plasmodiidae</taxon>
        <taxon>Plasmodium</taxon>
        <taxon>Plasmodium (Laverania)</taxon>
    </lineage>
</organism>
<feature type="domain" description="Duffy-binding-like" evidence="3">
    <location>
        <begin position="1466"/>
        <end position="1611"/>
    </location>
</feature>
<keyword evidence="1" id="KW-0175">Coiled coil</keyword>
<dbReference type="Pfam" id="PF22672">
    <property type="entry name" value="DBL_C"/>
    <property type="match status" value="2"/>
</dbReference>
<feature type="region of interest" description="Disordered" evidence="2">
    <location>
        <begin position="818"/>
        <end position="898"/>
    </location>
</feature>
<feature type="domain" description="Duffy-binding-like" evidence="8">
    <location>
        <begin position="330"/>
        <end position="491"/>
    </location>
</feature>
<protein>
    <submittedName>
        <fullName evidence="9">Erythrocyte membrane protein 1</fullName>
    </submittedName>
</protein>
<reference evidence="10" key="1">
    <citation type="submission" date="2015-07" db="EMBL/GenBank/DDBJ databases">
        <title>Annotation of Plasmodium falciparum IGH-CR14.</title>
        <authorList>
            <consortium name="The Broad Institute Genome Sequencing Platform"/>
            <person name="Volkman S.K."/>
            <person name="Neafsey D.E."/>
            <person name="Dash A.P."/>
            <person name="Chitnis C.E."/>
            <person name="Hartl D.L."/>
            <person name="Young S.K."/>
            <person name="Zeng Q."/>
            <person name="Koehrsen M."/>
            <person name="Alvarado L."/>
            <person name="Berlin A."/>
            <person name="Borenstein D."/>
            <person name="Chapman S.B."/>
            <person name="Chen Z."/>
            <person name="Engels R."/>
            <person name="Freedman E."/>
            <person name="Gellesch M."/>
            <person name="Goldberg J."/>
            <person name="Griggs A."/>
            <person name="Gujja S."/>
            <person name="Heilman E.R."/>
            <person name="Heiman D.I."/>
            <person name="Howarth C."/>
            <person name="Jen D."/>
            <person name="Larson L."/>
            <person name="Mehta T."/>
            <person name="Neiman D."/>
            <person name="Park D."/>
            <person name="Pearson M."/>
            <person name="Roberts A."/>
            <person name="Saif S."/>
            <person name="Shea T."/>
            <person name="Shenoy N."/>
            <person name="Sisk P."/>
            <person name="Stolte C."/>
            <person name="Sykes S."/>
            <person name="Walk T."/>
            <person name="White J."/>
            <person name="Yandava C."/>
            <person name="Haas B."/>
            <person name="Henn M.R."/>
            <person name="Nusbaum C."/>
            <person name="Birren B."/>
        </authorList>
    </citation>
    <scope>NUCLEOTIDE SEQUENCE [LARGE SCALE GENOMIC DNA]</scope>
    <source>
        <strain evidence="10">IGH-CR14</strain>
    </source>
</reference>
<gene>
    <name evidence="9" type="ORF">PFMG_00216</name>
</gene>
<proteinExistence type="predicted"/>
<dbReference type="Pfam" id="PF18562">
    <property type="entry name" value="CIDR1_gamma"/>
    <property type="match status" value="1"/>
</dbReference>
<dbReference type="InterPro" id="IPR029210">
    <property type="entry name" value="PfEMP1_NTS"/>
</dbReference>
<evidence type="ECO:0000259" key="7">
    <source>
        <dbReference type="Pfam" id="PF18562"/>
    </source>
</evidence>
<dbReference type="EMBL" id="GG664964">
    <property type="protein sequence ID" value="KNG73994.1"/>
    <property type="molecule type" value="Genomic_DNA"/>
</dbReference>
<dbReference type="InterPro" id="IPR044932">
    <property type="entry name" value="PfEMP1_ATS_sf"/>
</dbReference>
<dbReference type="FunFam" id="1.10.1900.40:FF:000001">
    <property type="entry name" value="Erythrocyte membrane protein 1"/>
    <property type="match status" value="1"/>
</dbReference>
<dbReference type="Proteomes" id="UP000054562">
    <property type="component" value="Unassembled WGS sequence"/>
</dbReference>
<dbReference type="FunFam" id="1.10.1900.40:FF:000002">
    <property type="entry name" value="Erythrocyte membrane protein 1, PfEMP1"/>
    <property type="match status" value="1"/>
</dbReference>
<dbReference type="InterPro" id="IPR042202">
    <property type="entry name" value="Duffy-ag-bd_sf"/>
</dbReference>
<dbReference type="InterPro" id="IPR041480">
    <property type="entry name" value="CIDR1_gamma"/>
</dbReference>
<feature type="domain" description="Plasmodium falciparum erythrocyte membrane protein-1 N-terminal segment" evidence="6">
    <location>
        <begin position="21"/>
        <end position="55"/>
    </location>
</feature>
<evidence type="ECO:0000256" key="1">
    <source>
        <dbReference type="SAM" id="Coils"/>
    </source>
</evidence>
<feature type="region of interest" description="Disordered" evidence="2">
    <location>
        <begin position="780"/>
        <end position="799"/>
    </location>
</feature>
<dbReference type="InterPro" id="IPR008602">
    <property type="entry name" value="Duffy-antigen-binding"/>
</dbReference>
<feature type="compositionally biased region" description="Acidic residues" evidence="2">
    <location>
        <begin position="843"/>
        <end position="870"/>
    </location>
</feature>
<evidence type="ECO:0000259" key="3">
    <source>
        <dbReference type="Pfam" id="PF03011"/>
    </source>
</evidence>
<dbReference type="FunFam" id="1.20.58.830:FF:000004">
    <property type="entry name" value="Erythrocyte membrane protein 1, PfEMP1"/>
    <property type="match status" value="1"/>
</dbReference>
<dbReference type="FunFam" id="1.20.58.830:FF:000003">
    <property type="entry name" value="Erythrocyte membrane protein 1, PfEMP1"/>
    <property type="match status" value="1"/>
</dbReference>
<evidence type="ECO:0000313" key="10">
    <source>
        <dbReference type="Proteomes" id="UP000054562"/>
    </source>
</evidence>
<dbReference type="InterPro" id="IPR029211">
    <property type="entry name" value="PfEMP1_ATS"/>
</dbReference>
<sequence>MAPPDRGGTQDGADKYKTAPDAKHLLDMIGKDVYDQVKKDGAETYDSYLKGNLTRTTFFGGETVAFSEPCGLIKEKRENLIGASGKRHPCKKDGKGEDVSRFSKESGGECDDKKIKGNKGKEGACAPYRRLSLCNKNFPNMNSNDSSKAKNDLLLDVCLAAKFEGESLINYRAQYDAEYPSSGSTFTMCTMLARSFADIGDIIRGKDLYLGNKKKNKTETERDKLEQKLKEIFENIKKSDTKLTNLNDDQIREYWWALNREDVWKAITCNADASSAYFRPTCSMNGSGAQARNKCRCEGANAGKGSDGANVNIVPTYFDYVPQFLRWFEEWAEDFCRKKKKKVENLEKQCRGEDGTGNERYCSGNGYDCKGTFRAKNKYRWDYKCTGCFLSCSHFRTWIDNQRKQFDKQKKKYDEEMQKYTNGAVGGGSSRKKRDAGGTTNYDGYIKKFYGELKNHGYGDVNNFLEKLSNEDVCKRVEDDKGGKINFKNVDRGKHSSGDGSNKTFSHTEYCQACPWCGVKEQNGTWERKDNTTDCPSIKLYKPKKDAEATPINFLYSGEGETEIKEKLEQFCTKTQNGGGGSGDCGGTNSDSSLCEPWQCYHVNQLEKDPNPNGVDDPVYENDVQTGGGLCILKNQKKNKKEVANTSEKDHDEMQKTFNNFFYYWVVHMLKDSIYWRTKKIKKCLENGKTMKCKEWCNKDCVCFQKWIDKKEKEWDKIKDHFKKQKGFKDRGVGLESGVYVLEYVLELEFSNENSTKDAENKVSAEEAKEIQHLRDIIKKKNQQEPASGVGGTGSANGQKTLMDKLIEYERGIATKCQKDCKDPPQQESPLRSAEPRVPTESASDDNLDNGSEDEEEEDEEEEDEGDEEQEVPKEAEKEPKEEETTKDSAPPPKVEVNPCDIVNTLFTSGDNNALKDACSTKYVNGREKFPNWKCISDTATGKSDGSICVPPRRRRLYIGRLTQWAEEATKSLSPQGSTSPSPSHSRAGDLLKAFVESAAVETFFLWDRYKKENTKTQSVGSLPLINGDTISDEQNPEKMLQSGNIPPDFLRQMFYTLGDYRDICIGDENVIKALEASGDNTMKKINDKIKENLSKQPGTPPGKPNAQTPKDWWEQHGKDIWHGMVCALTYTDSEAKGQTPTQDVKVKEAFFGKDNKAIPVTTSGTTSGKYKEKYEYGIVKLEEEEASGAKTNNDQPPTLKNFVERPPYFRYLEEWGQNFCKERKKRLKQIYEDCRGGEYTIRHNDGDGFNCEQIVPDKDVFLGDFIGSSCATSCSFYKKWIKKKRTEYEKQQNAYAEQREKAQKNNGYNGFCGTLQKFTTAGDFLQKLGSCKTNKQNGEDEIKFDDKDSQTFKHTEYCKPCSLIGVKYKNGVCNVGPTKGECNGETITADAIGKMDNSTVIDMLVSDKNTKEFKGGLEACQTSGVFEGIRKDVWKCGNLCKSDVCVLENFNEDIHDKKNVLIRTLFKRWLQYFLQDYIKINAKFSHCTNNGEGFACKNKCKDKCKCVEHWINQKRTEWDNIKKRFLDQYKYEGQPDYPVTSFLQDLIPRIALTNDKKLFKTLNEFLKSYACNCTENSKESKKDENNDLVLCLLDKLGEKAKTCAENHTQNSVENQAQTCQESTPPDDDEPLEEENPVTQPNICPPTQAEPETVEKDTCEEAPTELEETAAADGERQTPKEEAPAQPAPRDTEKAKPPPKPPRVKPQQPGDDPWEPLKNAMLSSTIMWSIGIGFATFTYFYLKKKTKSPVGNLFQILQIPKGDYDIPTKLSPNRYIPYTSGKYRGKRYIYLEGDSGTDSGYTDHYSDITSSESEYEEMDINDIYVPGSPKYKTLIEVVLEPSKRDIQSDDTPINKFTDDEWNQLKHDFISNMLQNTQNTEPNILGDNVDNNTNPKTLHVSMEEKPFIMSIHDRNLYTGEEYSYDMSTNSGNNDLYNDNHDSHSGTKDPYSGTDLINDALSGNKHIDIYDELLKRKENELFGTNHTKHTTTNIVAKPARDYLIHNQLELFHKWLDRHRYMCEKWSNKEELLDKLKEEWNNENNTNSSLTHTSNIPSGENSIKNVLNTDVSIQIDMDNPKTKNEFKNIDTTPNKSTMDTILEDLDKTYNEPYYDVQDDIYYDVNDDKTSVDHINMDYNKMDSNNMDVPSKVKIEMNIVNNKKDIFEEEYPMSDIWNI</sequence>
<feature type="region of interest" description="Disordered" evidence="2">
    <location>
        <begin position="84"/>
        <end position="108"/>
    </location>
</feature>
<dbReference type="FunFam" id="1.20.58.1930:FF:000001">
    <property type="entry name" value="Erythrocyte membrane protein 1, PfEMP1"/>
    <property type="match status" value="1"/>
</dbReference>
<feature type="domain" description="Duffy-antigen binding" evidence="4">
    <location>
        <begin position="948"/>
        <end position="1139"/>
    </location>
</feature>
<name>A0A0L1I311_PLAFA</name>
<dbReference type="Gene3D" id="1.20.1310.20">
    <property type="entry name" value="Duffy-antigen binding domain"/>
    <property type="match status" value="2"/>
</dbReference>
<dbReference type="Gene3D" id="1.20.58.830">
    <property type="match status" value="3"/>
</dbReference>
<feature type="compositionally biased region" description="Polar residues" evidence="2">
    <location>
        <begin position="1607"/>
        <end position="1624"/>
    </location>
</feature>